<keyword evidence="8 14" id="KW-1133">Transmembrane helix</keyword>
<evidence type="ECO:0000256" key="1">
    <source>
        <dbReference type="ARBA" id="ARBA00004651"/>
    </source>
</evidence>
<dbReference type="GO" id="GO:0015677">
    <property type="term" value="P:copper ion import"/>
    <property type="evidence" value="ECO:0007669"/>
    <property type="project" value="TreeGrafter"/>
</dbReference>
<reference evidence="16 17" key="1">
    <citation type="journal article" date="2012" name="Science">
        <title>The Paleozoic origin of enzymatic lignin decomposition reconstructed from 31 fungal genomes.</title>
        <authorList>
            <person name="Floudas D."/>
            <person name="Binder M."/>
            <person name="Riley R."/>
            <person name="Barry K."/>
            <person name="Blanchette R.A."/>
            <person name="Henrissat B."/>
            <person name="Martinez A.T."/>
            <person name="Otillar R."/>
            <person name="Spatafora J.W."/>
            <person name="Yadav J.S."/>
            <person name="Aerts A."/>
            <person name="Benoit I."/>
            <person name="Boyd A."/>
            <person name="Carlson A."/>
            <person name="Copeland A."/>
            <person name="Coutinho P.M."/>
            <person name="de Vries R.P."/>
            <person name="Ferreira P."/>
            <person name="Findley K."/>
            <person name="Foster B."/>
            <person name="Gaskell J."/>
            <person name="Glotzer D."/>
            <person name="Gorecki P."/>
            <person name="Heitman J."/>
            <person name="Hesse C."/>
            <person name="Hori C."/>
            <person name="Igarashi K."/>
            <person name="Jurgens J.A."/>
            <person name="Kallen N."/>
            <person name="Kersten P."/>
            <person name="Kohler A."/>
            <person name="Kuees U."/>
            <person name="Kumar T.K.A."/>
            <person name="Kuo A."/>
            <person name="LaButti K."/>
            <person name="Larrondo L.F."/>
            <person name="Lindquist E."/>
            <person name="Ling A."/>
            <person name="Lombard V."/>
            <person name="Lucas S."/>
            <person name="Lundell T."/>
            <person name="Martin R."/>
            <person name="McLaughlin D.J."/>
            <person name="Morgenstern I."/>
            <person name="Morin E."/>
            <person name="Murat C."/>
            <person name="Nagy L.G."/>
            <person name="Nolan M."/>
            <person name="Ohm R.A."/>
            <person name="Patyshakuliyeva A."/>
            <person name="Rokas A."/>
            <person name="Ruiz-Duenas F.J."/>
            <person name="Sabat G."/>
            <person name="Salamov A."/>
            <person name="Samejima M."/>
            <person name="Schmutz J."/>
            <person name="Slot J.C."/>
            <person name="St John F."/>
            <person name="Stenlid J."/>
            <person name="Sun H."/>
            <person name="Sun S."/>
            <person name="Syed K."/>
            <person name="Tsang A."/>
            <person name="Wiebenga A."/>
            <person name="Young D."/>
            <person name="Pisabarro A."/>
            <person name="Eastwood D.C."/>
            <person name="Martin F."/>
            <person name="Cullen D."/>
            <person name="Grigoriev I.V."/>
            <person name="Hibbett D.S."/>
        </authorList>
    </citation>
    <scope>NUCLEOTIDE SEQUENCE</scope>
    <source>
        <strain evidence="17">FP-58527</strain>
    </source>
</reference>
<evidence type="ECO:0000256" key="8">
    <source>
        <dbReference type="ARBA" id="ARBA00022989"/>
    </source>
</evidence>
<keyword evidence="17" id="KW-1185">Reference proteome</keyword>
<dbReference type="AlphaFoldDB" id="S8FNP1"/>
<dbReference type="GO" id="GO:0006826">
    <property type="term" value="P:iron ion transport"/>
    <property type="evidence" value="ECO:0007669"/>
    <property type="project" value="TreeGrafter"/>
</dbReference>
<keyword evidence="11 14" id="KW-0472">Membrane</keyword>
<dbReference type="InterPro" id="IPR013121">
    <property type="entry name" value="Fe_red_NAD-bd_6"/>
</dbReference>
<feature type="transmembrane region" description="Helical" evidence="14">
    <location>
        <begin position="63"/>
        <end position="81"/>
    </location>
</feature>
<keyword evidence="4" id="KW-0813">Transport</keyword>
<evidence type="ECO:0000313" key="17">
    <source>
        <dbReference type="Proteomes" id="UP000015241"/>
    </source>
</evidence>
<keyword evidence="10" id="KW-0406">Ion transport</keyword>
<dbReference type="FunCoup" id="S8FNP1">
    <property type="interactions" value="196"/>
</dbReference>
<feature type="transmembrane region" description="Helical" evidence="14">
    <location>
        <begin position="152"/>
        <end position="172"/>
    </location>
</feature>
<evidence type="ECO:0000256" key="13">
    <source>
        <dbReference type="ARBA" id="ARBA00048483"/>
    </source>
</evidence>
<dbReference type="EC" id="1.16.1.9" evidence="3"/>
<accession>S8FNP1</accession>
<dbReference type="PANTHER" id="PTHR32361:SF9">
    <property type="entry name" value="FERRIC REDUCTASE TRANSMEMBRANE COMPONENT 3-RELATED"/>
    <property type="match status" value="1"/>
</dbReference>
<dbReference type="InterPro" id="IPR051410">
    <property type="entry name" value="Ferric/Cupric_Reductase"/>
</dbReference>
<dbReference type="HOGENOM" id="CLU_017408_1_0_1"/>
<keyword evidence="6 14" id="KW-0812">Transmembrane</keyword>
<dbReference type="GO" id="GO:0052851">
    <property type="term" value="F:ferric-chelate reductase (NADPH) activity"/>
    <property type="evidence" value="ECO:0007669"/>
    <property type="project" value="UniProtKB-EC"/>
</dbReference>
<keyword evidence="5" id="KW-1003">Cell membrane</keyword>
<evidence type="ECO:0000256" key="11">
    <source>
        <dbReference type="ARBA" id="ARBA00023136"/>
    </source>
</evidence>
<dbReference type="OrthoDB" id="17725at2759"/>
<dbReference type="Pfam" id="PF08030">
    <property type="entry name" value="NAD_binding_6"/>
    <property type="match status" value="1"/>
</dbReference>
<keyword evidence="12" id="KW-0325">Glycoprotein</keyword>
<evidence type="ECO:0000256" key="7">
    <source>
        <dbReference type="ARBA" id="ARBA00022982"/>
    </source>
</evidence>
<name>S8FNP1_FOMSC</name>
<evidence type="ECO:0000256" key="4">
    <source>
        <dbReference type="ARBA" id="ARBA00022448"/>
    </source>
</evidence>
<dbReference type="Gene3D" id="3.40.50.80">
    <property type="entry name" value="Nucleotide-binding domain of ferredoxin-NADP reductase (FNR) module"/>
    <property type="match status" value="1"/>
</dbReference>
<protein>
    <recommendedName>
        <fullName evidence="3">ferric-chelate reductase (NADPH)</fullName>
        <ecNumber evidence="3">1.16.1.9</ecNumber>
    </recommendedName>
</protein>
<evidence type="ECO:0000256" key="14">
    <source>
        <dbReference type="SAM" id="Phobius"/>
    </source>
</evidence>
<comment type="subcellular location">
    <subcellularLocation>
        <location evidence="1">Cell membrane</location>
        <topology evidence="1">Multi-pass membrane protein</topology>
    </subcellularLocation>
</comment>
<dbReference type="GO" id="GO:0006879">
    <property type="term" value="P:intracellular iron ion homeostasis"/>
    <property type="evidence" value="ECO:0007669"/>
    <property type="project" value="TreeGrafter"/>
</dbReference>
<feature type="domain" description="FAD-binding FR-type" evidence="15">
    <location>
        <begin position="190"/>
        <end position="314"/>
    </location>
</feature>
<dbReference type="PROSITE" id="PS51384">
    <property type="entry name" value="FAD_FR"/>
    <property type="match status" value="1"/>
</dbReference>
<dbReference type="STRING" id="743788.S8FNP1"/>
<feature type="transmembrane region" description="Helical" evidence="14">
    <location>
        <begin position="25"/>
        <end position="43"/>
    </location>
</feature>
<evidence type="ECO:0000256" key="5">
    <source>
        <dbReference type="ARBA" id="ARBA00022475"/>
    </source>
</evidence>
<gene>
    <name evidence="16" type="ORF">FOMPIDRAFT_71609</name>
</gene>
<dbReference type="InParanoid" id="S8FNP1"/>
<evidence type="ECO:0000256" key="10">
    <source>
        <dbReference type="ARBA" id="ARBA00023065"/>
    </source>
</evidence>
<feature type="transmembrane region" description="Helical" evidence="14">
    <location>
        <begin position="93"/>
        <end position="115"/>
    </location>
</feature>
<dbReference type="EMBL" id="KE504153">
    <property type="protein sequence ID" value="EPS99914.1"/>
    <property type="molecule type" value="Genomic_DNA"/>
</dbReference>
<dbReference type="Proteomes" id="UP000015241">
    <property type="component" value="Unassembled WGS sequence"/>
</dbReference>
<keyword evidence="7" id="KW-0249">Electron transport</keyword>
<dbReference type="CDD" id="cd06186">
    <property type="entry name" value="NOX_Duox_like_FAD_NADP"/>
    <property type="match status" value="1"/>
</dbReference>
<dbReference type="GO" id="GO:0005886">
    <property type="term" value="C:plasma membrane"/>
    <property type="evidence" value="ECO:0007669"/>
    <property type="project" value="UniProtKB-SubCell"/>
</dbReference>
<evidence type="ECO:0000313" key="16">
    <source>
        <dbReference type="EMBL" id="EPS99914.1"/>
    </source>
</evidence>
<dbReference type="InterPro" id="IPR017938">
    <property type="entry name" value="Riboflavin_synthase-like_b-brl"/>
</dbReference>
<dbReference type="SFLD" id="SFLDG01168">
    <property type="entry name" value="Ferric_reductase_subgroup_(FRE"/>
    <property type="match status" value="1"/>
</dbReference>
<proteinExistence type="inferred from homology"/>
<organism evidence="16 17">
    <name type="scientific">Fomitopsis schrenkii</name>
    <name type="common">Brown rot fungus</name>
    <dbReference type="NCBI Taxonomy" id="2126942"/>
    <lineage>
        <taxon>Eukaryota</taxon>
        <taxon>Fungi</taxon>
        <taxon>Dikarya</taxon>
        <taxon>Basidiomycota</taxon>
        <taxon>Agaricomycotina</taxon>
        <taxon>Agaricomycetes</taxon>
        <taxon>Polyporales</taxon>
        <taxon>Fomitopsis</taxon>
    </lineage>
</organism>
<evidence type="ECO:0000256" key="2">
    <source>
        <dbReference type="ARBA" id="ARBA00006278"/>
    </source>
</evidence>
<keyword evidence="9" id="KW-0560">Oxidoreductase</keyword>
<dbReference type="InterPro" id="IPR013130">
    <property type="entry name" value="Fe3_Rdtase_TM_dom"/>
</dbReference>
<comment type="similarity">
    <text evidence="2">Belongs to the ferric reductase (FRE) family.</text>
</comment>
<dbReference type="Pfam" id="PF08022">
    <property type="entry name" value="FAD_binding_8"/>
    <property type="match status" value="1"/>
</dbReference>
<evidence type="ECO:0000256" key="6">
    <source>
        <dbReference type="ARBA" id="ARBA00022692"/>
    </source>
</evidence>
<evidence type="ECO:0000259" key="15">
    <source>
        <dbReference type="PROSITE" id="PS51384"/>
    </source>
</evidence>
<feature type="transmembrane region" description="Helical" evidence="14">
    <location>
        <begin position="127"/>
        <end position="145"/>
    </location>
</feature>
<evidence type="ECO:0000256" key="3">
    <source>
        <dbReference type="ARBA" id="ARBA00012668"/>
    </source>
</evidence>
<dbReference type="InterPro" id="IPR039261">
    <property type="entry name" value="FNR_nucleotide-bd"/>
</dbReference>
<dbReference type="eggNOG" id="KOG0039">
    <property type="taxonomic scope" value="Eukaryota"/>
</dbReference>
<dbReference type="Pfam" id="PF01794">
    <property type="entry name" value="Ferric_reduct"/>
    <property type="match status" value="1"/>
</dbReference>
<sequence>MPAWSSMFPTMNAWLCATLRPGCSVGRALLLFGYAVLMLFVGLDGGNPFVQYIPAGWVGASQLPVAFLLGTKNNLLGVLLGRGYEKLNFLHRFVGRFLFLAVNVHSIGFLYLWHIKGTLSENLTTNTIWGFVGLVCVDMLFFLSLQAFREILYPLFYFSHVLAAIIILPATALHERSTTPYVVAALAFYLFDRLLRLAQTRLTSAHLRAVPALGTVRVTIPTLGAGWRAGQHVRVKVLAAGMGWWGWAESHPFTIASCADSEESEGVVLLCKSVGQWGGKLMELARKAEYCEAGGGSPRVRVLVDGPFGGPGHADIASYAAALLVAGGGGISYPLAIAEELLRDTSHGASRVRSISLVWSVQDVSALDPMLPTFTRLLRNTRLTGTQLRIQLFHTRASTSPDPKVSPTARFLPPGVSVRAGRPPIASLLSGVVDRTLELHKASDAYTPRGGEARSGPSGVFVGVCGPRALGEDVARTVRQFSAREERARSVGGVECQVEVFGW</sequence>
<dbReference type="SUPFAM" id="SSF63380">
    <property type="entry name" value="Riboflavin synthase domain-like"/>
    <property type="match status" value="1"/>
</dbReference>
<evidence type="ECO:0000256" key="9">
    <source>
        <dbReference type="ARBA" id="ARBA00023002"/>
    </source>
</evidence>
<dbReference type="InterPro" id="IPR013112">
    <property type="entry name" value="FAD-bd_8"/>
</dbReference>
<comment type="catalytic activity">
    <reaction evidence="13">
        <text>2 a Fe(II)-siderophore + NADP(+) + H(+) = 2 a Fe(III)-siderophore + NADPH</text>
        <dbReference type="Rhea" id="RHEA:28795"/>
        <dbReference type="Rhea" id="RHEA-COMP:11342"/>
        <dbReference type="Rhea" id="RHEA-COMP:11344"/>
        <dbReference type="ChEBI" id="CHEBI:15378"/>
        <dbReference type="ChEBI" id="CHEBI:29033"/>
        <dbReference type="ChEBI" id="CHEBI:29034"/>
        <dbReference type="ChEBI" id="CHEBI:57783"/>
        <dbReference type="ChEBI" id="CHEBI:58349"/>
        <dbReference type="EC" id="1.16.1.9"/>
    </reaction>
</comment>
<evidence type="ECO:0000256" key="12">
    <source>
        <dbReference type="ARBA" id="ARBA00023180"/>
    </source>
</evidence>
<dbReference type="SFLD" id="SFLDS00052">
    <property type="entry name" value="Ferric_Reductase_Domain"/>
    <property type="match status" value="1"/>
</dbReference>
<dbReference type="SUPFAM" id="SSF52343">
    <property type="entry name" value="Ferredoxin reductase-like, C-terminal NADP-linked domain"/>
    <property type="match status" value="1"/>
</dbReference>
<dbReference type="PANTHER" id="PTHR32361">
    <property type="entry name" value="FERRIC/CUPRIC REDUCTASE TRANSMEMBRANE COMPONENT"/>
    <property type="match status" value="1"/>
</dbReference>
<dbReference type="InterPro" id="IPR017927">
    <property type="entry name" value="FAD-bd_FR_type"/>
</dbReference>